<protein>
    <recommendedName>
        <fullName evidence="1">FHA domain-containing protein</fullName>
    </recommendedName>
</protein>
<dbReference type="SUPFAM" id="SSF49879">
    <property type="entry name" value="SMAD/FHA domain"/>
    <property type="match status" value="2"/>
</dbReference>
<dbReference type="SMART" id="SM00240">
    <property type="entry name" value="FHA"/>
    <property type="match status" value="1"/>
</dbReference>
<dbReference type="Pfam" id="PF00498">
    <property type="entry name" value="FHA"/>
    <property type="match status" value="1"/>
</dbReference>
<dbReference type="CDD" id="cd00060">
    <property type="entry name" value="FHA"/>
    <property type="match status" value="2"/>
</dbReference>
<accession>A0A3B0Z1P6</accession>
<reference evidence="2" key="1">
    <citation type="submission" date="2018-06" db="EMBL/GenBank/DDBJ databases">
        <authorList>
            <person name="Zhirakovskaya E."/>
        </authorList>
    </citation>
    <scope>NUCLEOTIDE SEQUENCE</scope>
</reference>
<dbReference type="Gene3D" id="2.60.200.20">
    <property type="match status" value="2"/>
</dbReference>
<name>A0A3B0Z1P6_9ZZZZ</name>
<evidence type="ECO:0000313" key="2">
    <source>
        <dbReference type="EMBL" id="VAW82163.1"/>
    </source>
</evidence>
<dbReference type="InterPro" id="IPR000253">
    <property type="entry name" value="FHA_dom"/>
</dbReference>
<sequence>MIKLTLQFKGKSLKVYPVKNQLMKIGRDSACDITIDNLALSPLHAIIEVDNNNLTIIDKSEKTEEAGVIVNANKVKQHKLDHNDVVYLGKYALKVTHEETTESVVNDSSMLPLQPLPEETFIKSEKIQQGWLQIMSGPKLGRTIKLENSMVRIGKSGKTSAMITCREGKYYIAHLEGEPKTQVAQREIGDKQITLSDGDMLNIGTTQMLFFLE</sequence>
<dbReference type="EMBL" id="UOFL01000238">
    <property type="protein sequence ID" value="VAW82163.1"/>
    <property type="molecule type" value="Genomic_DNA"/>
</dbReference>
<feature type="domain" description="FHA" evidence="1">
    <location>
        <begin position="23"/>
        <end position="75"/>
    </location>
</feature>
<dbReference type="PROSITE" id="PS50006">
    <property type="entry name" value="FHA_DOMAIN"/>
    <property type="match status" value="1"/>
</dbReference>
<proteinExistence type="predicted"/>
<organism evidence="2">
    <name type="scientific">hydrothermal vent metagenome</name>
    <dbReference type="NCBI Taxonomy" id="652676"/>
    <lineage>
        <taxon>unclassified sequences</taxon>
        <taxon>metagenomes</taxon>
        <taxon>ecological metagenomes</taxon>
    </lineage>
</organism>
<dbReference type="AlphaFoldDB" id="A0A3B0Z1P6"/>
<evidence type="ECO:0000259" key="1">
    <source>
        <dbReference type="PROSITE" id="PS50006"/>
    </source>
</evidence>
<gene>
    <name evidence="2" type="ORF">MNBD_GAMMA12-1011</name>
</gene>
<dbReference type="InterPro" id="IPR008984">
    <property type="entry name" value="SMAD_FHA_dom_sf"/>
</dbReference>